<feature type="region of interest" description="Disordered" evidence="1">
    <location>
        <begin position="224"/>
        <end position="267"/>
    </location>
</feature>
<sequence length="339" mass="39115">MLNSLDCHYSGREKALMDADLMEHWLISFNEYVKRKGRKALLLMDNHSSDKTAVRVLAAARKLDCTKVHFLPPNTTSNSQPLDQGIIRKFKSGYAIRWLRFLLRCSLNSVDPVKRVTMLDAIKWSICAWADVDADCIYHCWRHTRYFEIPLDDPVEVVDEALLGSLELTGLSGKIDIVSLREDLETVDALLSELRRRGVINERLTGGEFLDLIDEVLPMQTEFLDTPESSTSESEIKDTLDIRNKTQQGTGEKKTSSAMSDGSQDNAALEPGLHIRYKPIREHKDVVKKIDWLMEYLEEHEIDRKDLKYRLFLKKLRSEITKPQQQRSRQPKITQWARA</sequence>
<gene>
    <name evidence="3" type="ORF">HF325_005726</name>
</gene>
<name>A0A8H7LCA5_9ASCO</name>
<feature type="domain" description="DDE-1" evidence="2">
    <location>
        <begin position="3"/>
        <end position="141"/>
    </location>
</feature>
<dbReference type="Proteomes" id="UP000649328">
    <property type="component" value="Unassembled WGS sequence"/>
</dbReference>
<feature type="region of interest" description="Disordered" evidence="1">
    <location>
        <begin position="320"/>
        <end position="339"/>
    </location>
</feature>
<dbReference type="GO" id="GO:0005634">
    <property type="term" value="C:nucleus"/>
    <property type="evidence" value="ECO:0007669"/>
    <property type="project" value="TreeGrafter"/>
</dbReference>
<dbReference type="InterPro" id="IPR004875">
    <property type="entry name" value="DDE_SF_endonuclease_dom"/>
</dbReference>
<evidence type="ECO:0000313" key="4">
    <source>
        <dbReference type="Proteomes" id="UP000649328"/>
    </source>
</evidence>
<dbReference type="PANTHER" id="PTHR19303">
    <property type="entry name" value="TRANSPOSON"/>
    <property type="match status" value="1"/>
</dbReference>
<feature type="compositionally biased region" description="Polar residues" evidence="1">
    <location>
        <begin position="245"/>
        <end position="266"/>
    </location>
</feature>
<dbReference type="InterPro" id="IPR050863">
    <property type="entry name" value="CenT-Element_Derived"/>
</dbReference>
<reference evidence="3" key="1">
    <citation type="submission" date="2020-10" db="EMBL/GenBank/DDBJ databases">
        <title>The Whole-Genome Sequence of Metschnikowia persimmonesis, a Novel Endophytic Yeast Species Isolated from Medicinal Plant Diospyros kaki Thumb.</title>
        <authorList>
            <person name="Rahmat E."/>
            <person name="Kang Y."/>
        </authorList>
    </citation>
    <scope>NUCLEOTIDE SEQUENCE</scope>
    <source>
        <strain evidence="3">KIOM G15050</strain>
    </source>
</reference>
<dbReference type="GO" id="GO:0003677">
    <property type="term" value="F:DNA binding"/>
    <property type="evidence" value="ECO:0007669"/>
    <property type="project" value="TreeGrafter"/>
</dbReference>
<comment type="caution">
    <text evidence="3">The sequence shown here is derived from an EMBL/GenBank/DDBJ whole genome shotgun (WGS) entry which is preliminary data.</text>
</comment>
<dbReference type="OrthoDB" id="3853970at2759"/>
<protein>
    <recommendedName>
        <fullName evidence="2">DDE-1 domain-containing protein</fullName>
    </recommendedName>
</protein>
<evidence type="ECO:0000256" key="1">
    <source>
        <dbReference type="SAM" id="MobiDB-lite"/>
    </source>
</evidence>
<dbReference type="EMBL" id="JACBPP010000008">
    <property type="protein sequence ID" value="KAF7999877.1"/>
    <property type="molecule type" value="Genomic_DNA"/>
</dbReference>
<feature type="compositionally biased region" description="Basic and acidic residues" evidence="1">
    <location>
        <begin position="234"/>
        <end position="244"/>
    </location>
</feature>
<organism evidence="3 4">
    <name type="scientific">Metschnikowia pulcherrima</name>
    <dbReference type="NCBI Taxonomy" id="27326"/>
    <lineage>
        <taxon>Eukaryota</taxon>
        <taxon>Fungi</taxon>
        <taxon>Dikarya</taxon>
        <taxon>Ascomycota</taxon>
        <taxon>Saccharomycotina</taxon>
        <taxon>Pichiomycetes</taxon>
        <taxon>Metschnikowiaceae</taxon>
        <taxon>Metschnikowia</taxon>
    </lineage>
</organism>
<accession>A0A8H7LCA5</accession>
<evidence type="ECO:0000313" key="3">
    <source>
        <dbReference type="EMBL" id="KAF7999877.1"/>
    </source>
</evidence>
<dbReference type="Pfam" id="PF03184">
    <property type="entry name" value="DDE_1"/>
    <property type="match status" value="1"/>
</dbReference>
<feature type="compositionally biased region" description="Polar residues" evidence="1">
    <location>
        <begin position="321"/>
        <end position="333"/>
    </location>
</feature>
<dbReference type="AlphaFoldDB" id="A0A8H7LCA5"/>
<evidence type="ECO:0000259" key="2">
    <source>
        <dbReference type="Pfam" id="PF03184"/>
    </source>
</evidence>
<proteinExistence type="predicted"/>
<dbReference type="PANTHER" id="PTHR19303:SF73">
    <property type="entry name" value="PROTEIN PDC2"/>
    <property type="match status" value="1"/>
</dbReference>
<keyword evidence="4" id="KW-1185">Reference proteome</keyword>